<dbReference type="Pfam" id="PF01041">
    <property type="entry name" value="DegT_DnrJ_EryC1"/>
    <property type="match status" value="1"/>
</dbReference>
<gene>
    <name evidence="4" type="ORF">GCM10010911_05660</name>
</gene>
<dbReference type="GO" id="GO:0000271">
    <property type="term" value="P:polysaccharide biosynthetic process"/>
    <property type="evidence" value="ECO:0007669"/>
    <property type="project" value="TreeGrafter"/>
</dbReference>
<dbReference type="GO" id="GO:0030170">
    <property type="term" value="F:pyridoxal phosphate binding"/>
    <property type="evidence" value="ECO:0007669"/>
    <property type="project" value="TreeGrafter"/>
</dbReference>
<evidence type="ECO:0000256" key="1">
    <source>
        <dbReference type="PIRSR" id="PIRSR000390-1"/>
    </source>
</evidence>
<evidence type="ECO:0000256" key="3">
    <source>
        <dbReference type="RuleBase" id="RU004508"/>
    </source>
</evidence>
<dbReference type="SUPFAM" id="SSF53383">
    <property type="entry name" value="PLP-dependent transferases"/>
    <property type="match status" value="1"/>
</dbReference>
<organism evidence="4 5">
    <name type="scientific">Paenibacillus nasutitermitis</name>
    <dbReference type="NCBI Taxonomy" id="1652958"/>
    <lineage>
        <taxon>Bacteria</taxon>
        <taxon>Bacillati</taxon>
        <taxon>Bacillota</taxon>
        <taxon>Bacilli</taxon>
        <taxon>Bacillales</taxon>
        <taxon>Paenibacillaceae</taxon>
        <taxon>Paenibacillus</taxon>
    </lineage>
</organism>
<comment type="similarity">
    <text evidence="3">Belongs to the DegT/DnrJ/EryC1 family.</text>
</comment>
<dbReference type="Gene3D" id="3.90.1150.10">
    <property type="entry name" value="Aspartate Aminotransferase, domain 1"/>
    <property type="match status" value="1"/>
</dbReference>
<dbReference type="Proteomes" id="UP000612456">
    <property type="component" value="Unassembled WGS sequence"/>
</dbReference>
<accession>A0A916YLW8</accession>
<dbReference type="InterPro" id="IPR015422">
    <property type="entry name" value="PyrdxlP-dep_Trfase_small"/>
</dbReference>
<feature type="active site" description="Proton acceptor" evidence="1">
    <location>
        <position position="210"/>
    </location>
</feature>
<name>A0A916YLW8_9BACL</name>
<keyword evidence="2 3" id="KW-0663">Pyridoxal phosphate</keyword>
<dbReference type="InterPro" id="IPR015424">
    <property type="entry name" value="PyrdxlP-dep_Trfase"/>
</dbReference>
<sequence length="412" mass="45477">MREGNRWMNKLAVDGGTPVRTAGFKEWPIFDEREEKLLLEVLHSGKWGGTGGALVPDFQSKITQLEKQFAQYHDAKYALACANGTVAITIALQAVGVKPGDEVIVPSYTFIATASAALAFGAIPVFADIEEETLLLDPDAVERLITPKTKAIIAVHIAGAPANLKRLKEIADRHGLKLIEDAAQAIGASFEGTKIGAIGDIGTFSFQSSKNLNAGEGGMIVTNSDEVYQAAWSYINVGRVLDGAWYQHDRIGQNYRITEFQAAILIAQMTRLEDQIRVRKQNAALLDSLLGQQEELITVKETPGTTCHAYHLYMLRLAPEFSERVDKNDFIRKLNAEGLPFSYGYIPLNKNEAIQKSIEEWTGKPRIDSCPVSERMCEKEVLWLSQTVLLSDEEAMNDISEGLRKVIASYSE</sequence>
<evidence type="ECO:0000313" key="5">
    <source>
        <dbReference type="Proteomes" id="UP000612456"/>
    </source>
</evidence>
<reference evidence="4" key="1">
    <citation type="journal article" date="2014" name="Int. J. Syst. Evol. Microbiol.">
        <title>Complete genome sequence of Corynebacterium casei LMG S-19264T (=DSM 44701T), isolated from a smear-ripened cheese.</title>
        <authorList>
            <consortium name="US DOE Joint Genome Institute (JGI-PGF)"/>
            <person name="Walter F."/>
            <person name="Albersmeier A."/>
            <person name="Kalinowski J."/>
            <person name="Ruckert C."/>
        </authorList>
    </citation>
    <scope>NUCLEOTIDE SEQUENCE</scope>
    <source>
        <strain evidence="4">CGMCC 1.15178</strain>
    </source>
</reference>
<dbReference type="CDD" id="cd00616">
    <property type="entry name" value="AHBA_syn"/>
    <property type="match status" value="1"/>
</dbReference>
<dbReference type="GO" id="GO:0008483">
    <property type="term" value="F:transaminase activity"/>
    <property type="evidence" value="ECO:0007669"/>
    <property type="project" value="TreeGrafter"/>
</dbReference>
<evidence type="ECO:0000256" key="2">
    <source>
        <dbReference type="PIRSR" id="PIRSR000390-2"/>
    </source>
</evidence>
<feature type="modified residue" description="N6-(pyridoxal phosphate)lysine" evidence="2">
    <location>
        <position position="210"/>
    </location>
</feature>
<dbReference type="InterPro" id="IPR000653">
    <property type="entry name" value="DegT/StrS_aminotransferase"/>
</dbReference>
<dbReference type="EMBL" id="BMHP01000001">
    <property type="protein sequence ID" value="GGD50996.1"/>
    <property type="molecule type" value="Genomic_DNA"/>
</dbReference>
<reference evidence="4" key="2">
    <citation type="submission" date="2020-09" db="EMBL/GenBank/DDBJ databases">
        <authorList>
            <person name="Sun Q."/>
            <person name="Zhou Y."/>
        </authorList>
    </citation>
    <scope>NUCLEOTIDE SEQUENCE</scope>
    <source>
        <strain evidence="4">CGMCC 1.15178</strain>
    </source>
</reference>
<dbReference type="InterPro" id="IPR015421">
    <property type="entry name" value="PyrdxlP-dep_Trfase_major"/>
</dbReference>
<dbReference type="Gene3D" id="3.40.640.10">
    <property type="entry name" value="Type I PLP-dependent aspartate aminotransferase-like (Major domain)"/>
    <property type="match status" value="1"/>
</dbReference>
<dbReference type="AlphaFoldDB" id="A0A916YLW8"/>
<proteinExistence type="inferred from homology"/>
<dbReference type="PANTHER" id="PTHR30244:SF34">
    <property type="entry name" value="DTDP-4-AMINO-4,6-DIDEOXYGALACTOSE TRANSAMINASE"/>
    <property type="match status" value="1"/>
</dbReference>
<protein>
    <submittedName>
        <fullName evidence="4">Polysaccharide biosynthesis protein</fullName>
    </submittedName>
</protein>
<comment type="caution">
    <text evidence="4">The sequence shown here is derived from an EMBL/GenBank/DDBJ whole genome shotgun (WGS) entry which is preliminary data.</text>
</comment>
<dbReference type="PANTHER" id="PTHR30244">
    <property type="entry name" value="TRANSAMINASE"/>
    <property type="match status" value="1"/>
</dbReference>
<dbReference type="PIRSF" id="PIRSF000390">
    <property type="entry name" value="PLP_StrS"/>
    <property type="match status" value="1"/>
</dbReference>
<keyword evidence="5" id="KW-1185">Reference proteome</keyword>
<evidence type="ECO:0000313" key="4">
    <source>
        <dbReference type="EMBL" id="GGD50996.1"/>
    </source>
</evidence>